<protein>
    <submittedName>
        <fullName evidence="1">Uncharacterized protein</fullName>
    </submittedName>
</protein>
<accession>R9I6V4</accession>
<proteinExistence type="predicted"/>
<dbReference type="PATRIC" id="fig|1235788.3.peg.4182"/>
<name>R9I6V4_9BACT</name>
<dbReference type="HOGENOM" id="CLU_2285795_0_0_10"/>
<sequence>MENLFRNIAYGSMALTLLATPVTAQQKMDEMWGNGRVVWKVETDEGQMAQNQQSASSIFCKRPIGWIRFDKPGRHTITVNMPEGGEQADMSAISMTPIYFE</sequence>
<evidence type="ECO:0000313" key="3">
    <source>
        <dbReference type="Proteomes" id="UP000014200"/>
    </source>
</evidence>
<evidence type="ECO:0000313" key="2">
    <source>
        <dbReference type="EMBL" id="TGY69946.1"/>
    </source>
</evidence>
<organism evidence="1 3">
    <name type="scientific">Phocaeicola sartorii</name>
    <dbReference type="NCBI Taxonomy" id="671267"/>
    <lineage>
        <taxon>Bacteria</taxon>
        <taxon>Pseudomonadati</taxon>
        <taxon>Bacteroidota</taxon>
        <taxon>Bacteroidia</taxon>
        <taxon>Bacteroidales</taxon>
        <taxon>Bacteroidaceae</taxon>
        <taxon>Phocaeicola</taxon>
    </lineage>
</organism>
<dbReference type="RefSeq" id="WP_016278299.1">
    <property type="nucleotide sequence ID" value="NZ_CAOOJZ010000041.1"/>
</dbReference>
<comment type="caution">
    <text evidence="1">The sequence shown here is derived from an EMBL/GenBank/DDBJ whole genome shotgun (WGS) entry which is preliminary data.</text>
</comment>
<reference evidence="1 3" key="1">
    <citation type="submission" date="2013-04" db="EMBL/GenBank/DDBJ databases">
        <title>The Genome Sequence of Bacteroides massiliensis dnLKV3.</title>
        <authorList>
            <consortium name="The Broad Institute Genomics Platform"/>
            <consortium name="The Broad Institute Genome Sequencing Center for Infectious Disease"/>
            <person name="Earl A."/>
            <person name="Xavier R."/>
            <person name="Kuhn K."/>
            <person name="Stappenbeck T."/>
            <person name="Walker B."/>
            <person name="Young S."/>
            <person name="Zeng Q."/>
            <person name="Gargeya S."/>
            <person name="Fitzgerald M."/>
            <person name="Haas B."/>
            <person name="Abouelleil A."/>
            <person name="Allen A.W."/>
            <person name="Alvarado L."/>
            <person name="Arachchi H.M."/>
            <person name="Berlin A.M."/>
            <person name="Chapman S.B."/>
            <person name="Gainer-Dewar J."/>
            <person name="Goldberg J."/>
            <person name="Griggs A."/>
            <person name="Gujja S."/>
            <person name="Hansen M."/>
            <person name="Howarth C."/>
            <person name="Imamovic A."/>
            <person name="Ireland A."/>
            <person name="Larimer J."/>
            <person name="McCowan C."/>
            <person name="Murphy C."/>
            <person name="Pearson M."/>
            <person name="Poon T.W."/>
            <person name="Priest M."/>
            <person name="Roberts A."/>
            <person name="Saif S."/>
            <person name="Shea T."/>
            <person name="Sisk P."/>
            <person name="Sykes S."/>
            <person name="Wortman J."/>
            <person name="Nusbaum C."/>
            <person name="Birren B."/>
        </authorList>
    </citation>
    <scope>NUCLEOTIDE SEQUENCE [LARGE SCALE GENOMIC DNA]</scope>
    <source>
        <strain evidence="1">DnLKV3</strain>
        <strain evidence="3">dnLKV3</strain>
    </source>
</reference>
<reference evidence="2 4" key="2">
    <citation type="submission" date="2019-04" db="EMBL/GenBank/DDBJ databases">
        <title>Microbes associate with the intestines of laboratory mice.</title>
        <authorList>
            <person name="Navarre W."/>
            <person name="Wong E."/>
            <person name="Huang K."/>
            <person name="Tropini C."/>
            <person name="Ng K."/>
            <person name="Yu B."/>
        </authorList>
    </citation>
    <scope>NUCLEOTIDE SEQUENCE [LARGE SCALE GENOMIC DNA]</scope>
    <source>
        <strain evidence="2 4">NM22_B1</strain>
    </source>
</reference>
<keyword evidence="3" id="KW-1185">Reference proteome</keyword>
<dbReference type="GeneID" id="82155389"/>
<dbReference type="Proteomes" id="UP000014200">
    <property type="component" value="Unassembled WGS sequence"/>
</dbReference>
<dbReference type="AlphaFoldDB" id="R9I6V4"/>
<dbReference type="EMBL" id="SRYJ01000023">
    <property type="protein sequence ID" value="TGY69946.1"/>
    <property type="molecule type" value="Genomic_DNA"/>
</dbReference>
<dbReference type="Proteomes" id="UP000310760">
    <property type="component" value="Unassembled WGS sequence"/>
</dbReference>
<dbReference type="EMBL" id="ASSP01000025">
    <property type="protein sequence ID" value="EOS09090.1"/>
    <property type="molecule type" value="Genomic_DNA"/>
</dbReference>
<gene>
    <name evidence="1" type="ORF">C802_04082</name>
    <name evidence="2" type="ORF">E5339_11310</name>
</gene>
<evidence type="ECO:0000313" key="4">
    <source>
        <dbReference type="Proteomes" id="UP000310760"/>
    </source>
</evidence>
<evidence type="ECO:0000313" key="1">
    <source>
        <dbReference type="EMBL" id="EOS09090.1"/>
    </source>
</evidence>